<dbReference type="GO" id="GO:0004479">
    <property type="term" value="F:methionyl-tRNA formyltransferase activity"/>
    <property type="evidence" value="ECO:0007669"/>
    <property type="project" value="UniProtKB-EC"/>
</dbReference>
<evidence type="ECO:0000256" key="4">
    <source>
        <dbReference type="ARBA" id="ARBA00022917"/>
    </source>
</evidence>
<feature type="domain" description="Formyl transferase C-terminal" evidence="6">
    <location>
        <begin position="221"/>
        <end position="324"/>
    </location>
</feature>
<sequence length="357" mass="39820">MGGDEFSCLVFENLVAAKDVYERIFVATNPPKTVGRGRKKISVSPLEVLAEQYKLPCQYVPPKEASKKWTWTPGPPFTVTPAQNDICNSNQDHLLITASFGRILPEFVIELFPPQQRLNVHPSLLPKYRGAAPIQHAIMNGDRMTGVCVVEMLARKEGIDAGRIWASQHRPILEDTPFESLRDDLALQGGRLLVSLLRDMLAGKAKSKPQGDAEGSPKAPRITAETAIVDFKKMTAQDIMNRHLAIAHKRPLVTYLPSNKSLQLLSLSIYKHPVDKPLQISTPHYDTHSNSLLIRCADDAILSVTRVKQQDRNALYAKEWWNGVRPEFRERDEQGKLAGLLLGLDEDGNPLGKIRSA</sequence>
<dbReference type="CDD" id="cd08646">
    <property type="entry name" value="FMT_core_Met-tRNA-FMT_N"/>
    <property type="match status" value="1"/>
</dbReference>
<dbReference type="GO" id="GO:0005739">
    <property type="term" value="C:mitochondrion"/>
    <property type="evidence" value="ECO:0007669"/>
    <property type="project" value="TreeGrafter"/>
</dbReference>
<dbReference type="InParanoid" id="A0A0C3CPB6"/>
<feature type="domain" description="Formyl transferase N-terminal" evidence="5">
    <location>
        <begin position="22"/>
        <end position="195"/>
    </location>
</feature>
<dbReference type="Proteomes" id="UP000054166">
    <property type="component" value="Unassembled WGS sequence"/>
</dbReference>
<keyword evidence="4" id="KW-0648">Protein biosynthesis</keyword>
<evidence type="ECO:0000313" key="7">
    <source>
        <dbReference type="EMBL" id="KIM91582.1"/>
    </source>
</evidence>
<dbReference type="InterPro" id="IPR002376">
    <property type="entry name" value="Formyl_transf_N"/>
</dbReference>
<dbReference type="SUPFAM" id="SSF53328">
    <property type="entry name" value="Formyltransferase"/>
    <property type="match status" value="1"/>
</dbReference>
<dbReference type="InterPro" id="IPR041711">
    <property type="entry name" value="Met-tRNA-FMT_N"/>
</dbReference>
<evidence type="ECO:0000259" key="6">
    <source>
        <dbReference type="Pfam" id="PF02911"/>
    </source>
</evidence>
<evidence type="ECO:0000256" key="1">
    <source>
        <dbReference type="ARBA" id="ARBA00010699"/>
    </source>
</evidence>
<name>A0A0C3CPB6_PILCF</name>
<protein>
    <recommendedName>
        <fullName evidence="2">methionyl-tRNA formyltransferase</fullName>
        <ecNumber evidence="2">2.1.2.9</ecNumber>
    </recommendedName>
</protein>
<accession>A0A0C3CPB6</accession>
<proteinExistence type="inferred from homology"/>
<dbReference type="InterPro" id="IPR036477">
    <property type="entry name" value="Formyl_transf_N_sf"/>
</dbReference>
<dbReference type="PANTHER" id="PTHR11138">
    <property type="entry name" value="METHIONYL-TRNA FORMYLTRANSFERASE"/>
    <property type="match status" value="1"/>
</dbReference>
<reference evidence="8" key="2">
    <citation type="submission" date="2015-01" db="EMBL/GenBank/DDBJ databases">
        <title>Evolutionary Origins and Diversification of the Mycorrhizal Mutualists.</title>
        <authorList>
            <consortium name="DOE Joint Genome Institute"/>
            <consortium name="Mycorrhizal Genomics Consortium"/>
            <person name="Kohler A."/>
            <person name="Kuo A."/>
            <person name="Nagy L.G."/>
            <person name="Floudas D."/>
            <person name="Copeland A."/>
            <person name="Barry K.W."/>
            <person name="Cichocki N."/>
            <person name="Veneault-Fourrey C."/>
            <person name="LaButti K."/>
            <person name="Lindquist E.A."/>
            <person name="Lipzen A."/>
            <person name="Lundell T."/>
            <person name="Morin E."/>
            <person name="Murat C."/>
            <person name="Riley R."/>
            <person name="Ohm R."/>
            <person name="Sun H."/>
            <person name="Tunlid A."/>
            <person name="Henrissat B."/>
            <person name="Grigoriev I.V."/>
            <person name="Hibbett D.S."/>
            <person name="Martin F."/>
        </authorList>
    </citation>
    <scope>NUCLEOTIDE SEQUENCE [LARGE SCALE GENOMIC DNA]</scope>
    <source>
        <strain evidence="8">F 1598</strain>
    </source>
</reference>
<dbReference type="SUPFAM" id="SSF50486">
    <property type="entry name" value="FMT C-terminal domain-like"/>
    <property type="match status" value="1"/>
</dbReference>
<dbReference type="EMBL" id="KN832971">
    <property type="protein sequence ID" value="KIM91582.1"/>
    <property type="molecule type" value="Genomic_DNA"/>
</dbReference>
<organism evidence="7 8">
    <name type="scientific">Piloderma croceum (strain F 1598)</name>
    <dbReference type="NCBI Taxonomy" id="765440"/>
    <lineage>
        <taxon>Eukaryota</taxon>
        <taxon>Fungi</taxon>
        <taxon>Dikarya</taxon>
        <taxon>Basidiomycota</taxon>
        <taxon>Agaricomycotina</taxon>
        <taxon>Agaricomycetes</taxon>
        <taxon>Agaricomycetidae</taxon>
        <taxon>Atheliales</taxon>
        <taxon>Atheliaceae</taxon>
        <taxon>Piloderma</taxon>
    </lineage>
</organism>
<dbReference type="Gene3D" id="3.40.50.12230">
    <property type="match status" value="1"/>
</dbReference>
<dbReference type="FunCoup" id="A0A0C3CPB6">
    <property type="interactions" value="243"/>
</dbReference>
<dbReference type="EC" id="2.1.2.9" evidence="2"/>
<evidence type="ECO:0000259" key="5">
    <source>
        <dbReference type="Pfam" id="PF00551"/>
    </source>
</evidence>
<comment type="similarity">
    <text evidence="1">Belongs to the Fmt family.</text>
</comment>
<dbReference type="OrthoDB" id="10268103at2759"/>
<dbReference type="HOGENOM" id="CLU_033347_0_3_1"/>
<evidence type="ECO:0000256" key="2">
    <source>
        <dbReference type="ARBA" id="ARBA00012261"/>
    </source>
</evidence>
<keyword evidence="3" id="KW-0808">Transferase</keyword>
<dbReference type="AlphaFoldDB" id="A0A0C3CPB6"/>
<evidence type="ECO:0000313" key="8">
    <source>
        <dbReference type="Proteomes" id="UP000054166"/>
    </source>
</evidence>
<dbReference type="InterPro" id="IPR011034">
    <property type="entry name" value="Formyl_transferase-like_C_sf"/>
</dbReference>
<dbReference type="PANTHER" id="PTHR11138:SF5">
    <property type="entry name" value="METHIONYL-TRNA FORMYLTRANSFERASE, MITOCHONDRIAL"/>
    <property type="match status" value="1"/>
</dbReference>
<dbReference type="STRING" id="765440.A0A0C3CPB6"/>
<evidence type="ECO:0000256" key="3">
    <source>
        <dbReference type="ARBA" id="ARBA00022679"/>
    </source>
</evidence>
<reference evidence="7 8" key="1">
    <citation type="submission" date="2014-04" db="EMBL/GenBank/DDBJ databases">
        <authorList>
            <consortium name="DOE Joint Genome Institute"/>
            <person name="Kuo A."/>
            <person name="Tarkka M."/>
            <person name="Buscot F."/>
            <person name="Kohler A."/>
            <person name="Nagy L.G."/>
            <person name="Floudas D."/>
            <person name="Copeland A."/>
            <person name="Barry K.W."/>
            <person name="Cichocki N."/>
            <person name="Veneault-Fourrey C."/>
            <person name="LaButti K."/>
            <person name="Lindquist E.A."/>
            <person name="Lipzen A."/>
            <person name="Lundell T."/>
            <person name="Morin E."/>
            <person name="Murat C."/>
            <person name="Sun H."/>
            <person name="Tunlid A."/>
            <person name="Henrissat B."/>
            <person name="Grigoriev I.V."/>
            <person name="Hibbett D.S."/>
            <person name="Martin F."/>
            <person name="Nordberg H.P."/>
            <person name="Cantor M.N."/>
            <person name="Hua S.X."/>
        </authorList>
    </citation>
    <scope>NUCLEOTIDE SEQUENCE [LARGE SCALE GENOMIC DNA]</scope>
    <source>
        <strain evidence="7 8">F 1598</strain>
    </source>
</reference>
<gene>
    <name evidence="7" type="ORF">PILCRDRAFT_83759</name>
</gene>
<dbReference type="Pfam" id="PF00551">
    <property type="entry name" value="Formyl_trans_N"/>
    <property type="match status" value="1"/>
</dbReference>
<dbReference type="Pfam" id="PF02911">
    <property type="entry name" value="Formyl_trans_C"/>
    <property type="match status" value="1"/>
</dbReference>
<dbReference type="InterPro" id="IPR005793">
    <property type="entry name" value="Formyl_trans_C"/>
</dbReference>
<keyword evidence="8" id="KW-1185">Reference proteome</keyword>